<sequence length="113" mass="12946">MGSRGHWEGRDQVERAWAIVGRILSDLESREGDLWPAKMTDLPEEPGQKPIMAVQKQVFHVCVISCAISPLCRYRPAMAIFRKERKETSLKECQRKGKCEKHKKSILIGGERL</sequence>
<gene>
    <name evidence="1" type="ORF">OSTQU699_LOCUS10166</name>
</gene>
<dbReference type="EMBL" id="CAJHUC010002957">
    <property type="protein sequence ID" value="CAD7704811.1"/>
    <property type="molecule type" value="Genomic_DNA"/>
</dbReference>
<protein>
    <submittedName>
        <fullName evidence="1">Uncharacterized protein</fullName>
    </submittedName>
</protein>
<accession>A0A8S1JER7</accession>
<comment type="caution">
    <text evidence="1">The sequence shown here is derived from an EMBL/GenBank/DDBJ whole genome shotgun (WGS) entry which is preliminary data.</text>
</comment>
<name>A0A8S1JER7_9CHLO</name>
<organism evidence="1 2">
    <name type="scientific">Ostreobium quekettii</name>
    <dbReference type="NCBI Taxonomy" id="121088"/>
    <lineage>
        <taxon>Eukaryota</taxon>
        <taxon>Viridiplantae</taxon>
        <taxon>Chlorophyta</taxon>
        <taxon>core chlorophytes</taxon>
        <taxon>Ulvophyceae</taxon>
        <taxon>TCBD clade</taxon>
        <taxon>Bryopsidales</taxon>
        <taxon>Ostreobineae</taxon>
        <taxon>Ostreobiaceae</taxon>
        <taxon>Ostreobium</taxon>
    </lineage>
</organism>
<evidence type="ECO:0000313" key="1">
    <source>
        <dbReference type="EMBL" id="CAD7704811.1"/>
    </source>
</evidence>
<reference evidence="1" key="1">
    <citation type="submission" date="2020-12" db="EMBL/GenBank/DDBJ databases">
        <authorList>
            <person name="Iha C."/>
        </authorList>
    </citation>
    <scope>NUCLEOTIDE SEQUENCE</scope>
</reference>
<dbReference type="AlphaFoldDB" id="A0A8S1JER7"/>
<evidence type="ECO:0000313" key="2">
    <source>
        <dbReference type="Proteomes" id="UP000708148"/>
    </source>
</evidence>
<keyword evidence="2" id="KW-1185">Reference proteome</keyword>
<dbReference type="Proteomes" id="UP000708148">
    <property type="component" value="Unassembled WGS sequence"/>
</dbReference>
<proteinExistence type="predicted"/>